<dbReference type="CDD" id="cd00165">
    <property type="entry name" value="S4"/>
    <property type="match status" value="1"/>
</dbReference>
<accession>A0ABY7M1N6</accession>
<proteinExistence type="inferred from homology"/>
<dbReference type="Gene3D" id="1.10.1050.10">
    <property type="entry name" value="Ribosomal Protein S4 Delta 41, Chain A, domain 1"/>
    <property type="match status" value="1"/>
</dbReference>
<dbReference type="InterPro" id="IPR022801">
    <property type="entry name" value="Ribosomal_uS4"/>
</dbReference>
<evidence type="ECO:0000313" key="12">
    <source>
        <dbReference type="EMBL" id="WBL31623.1"/>
    </source>
</evidence>
<evidence type="ECO:0000256" key="1">
    <source>
        <dbReference type="ARBA" id="ARBA00007465"/>
    </source>
</evidence>
<evidence type="ECO:0000313" key="13">
    <source>
        <dbReference type="Proteomes" id="UP001210120"/>
    </source>
</evidence>
<dbReference type="InterPro" id="IPR036986">
    <property type="entry name" value="S4_RNA-bd_sf"/>
</dbReference>
<dbReference type="PANTHER" id="PTHR11831:SF4">
    <property type="entry name" value="SMALL RIBOSOMAL SUBUNIT PROTEIN US4M"/>
    <property type="match status" value="1"/>
</dbReference>
<evidence type="ECO:0000256" key="4">
    <source>
        <dbReference type="ARBA" id="ARBA00022980"/>
    </source>
</evidence>
<keyword evidence="5 7" id="KW-0687">Ribonucleoprotein</keyword>
<gene>
    <name evidence="7 12" type="primary">rpsD</name>
    <name evidence="12" type="ORF">O7R10_00990</name>
</gene>
<reference evidence="12" key="1">
    <citation type="submission" date="2022-12" db="EMBL/GenBank/DDBJ databases">
        <title>Genomic Characterization of Candidatus Phytoplasma sacchari in China.</title>
        <authorList>
            <person name="Zhang R.-Y."/>
        </authorList>
    </citation>
    <scope>NUCLEOTIDE SEQUENCE [LARGE SCALE GENOMIC DNA]</scope>
    <source>
        <strain evidence="12">SCWL1</strain>
    </source>
</reference>
<dbReference type="PROSITE" id="PS00632">
    <property type="entry name" value="RIBOSOMAL_S4"/>
    <property type="match status" value="1"/>
</dbReference>
<dbReference type="GO" id="GO:0005840">
    <property type="term" value="C:ribosome"/>
    <property type="evidence" value="ECO:0007669"/>
    <property type="project" value="UniProtKB-KW"/>
</dbReference>
<dbReference type="InterPro" id="IPR018079">
    <property type="entry name" value="Ribosomal_uS4_CS"/>
</dbReference>
<name>A0ABY7M1N6_9MOLU</name>
<dbReference type="SMART" id="SM01390">
    <property type="entry name" value="Ribosomal_S4"/>
    <property type="match status" value="1"/>
</dbReference>
<evidence type="ECO:0000256" key="6">
    <source>
        <dbReference type="ARBA" id="ARBA00035254"/>
    </source>
</evidence>
<feature type="region of interest" description="Disordered" evidence="9">
    <location>
        <begin position="28"/>
        <end position="47"/>
    </location>
</feature>
<comment type="function">
    <text evidence="7">One of the primary rRNA binding proteins, it binds directly to 16S rRNA where it nucleates assembly of the body of the 30S subunit.</text>
</comment>
<keyword evidence="13" id="KW-1185">Reference proteome</keyword>
<protein>
    <recommendedName>
        <fullName evidence="6 7">Small ribosomal subunit protein uS4</fullName>
    </recommendedName>
</protein>
<dbReference type="InterPro" id="IPR005709">
    <property type="entry name" value="Ribosomal_uS4_bac-type"/>
</dbReference>
<feature type="domain" description="RNA-binding S4" evidence="10">
    <location>
        <begin position="92"/>
        <end position="156"/>
    </location>
</feature>
<dbReference type="SUPFAM" id="SSF55174">
    <property type="entry name" value="Alpha-L RNA-binding motif"/>
    <property type="match status" value="1"/>
</dbReference>
<evidence type="ECO:0000256" key="5">
    <source>
        <dbReference type="ARBA" id="ARBA00023274"/>
    </source>
</evidence>
<comment type="function">
    <text evidence="7">With S5 and S12 plays an important role in translational accuracy.</text>
</comment>
<feature type="domain" description="Small ribosomal subunit protein uS4 N-terminal" evidence="11">
    <location>
        <begin position="3"/>
        <end position="91"/>
    </location>
</feature>
<dbReference type="HAMAP" id="MF_01306_B">
    <property type="entry name" value="Ribosomal_uS4_B"/>
    <property type="match status" value="1"/>
</dbReference>
<comment type="subunit">
    <text evidence="7">Part of the 30S ribosomal subunit. Contacts protein S5. The interaction surface between S4 and S5 is involved in control of translational fidelity.</text>
</comment>
<dbReference type="EMBL" id="CP115156">
    <property type="protein sequence ID" value="WBL31623.1"/>
    <property type="molecule type" value="Genomic_DNA"/>
</dbReference>
<dbReference type="Pfam" id="PF00163">
    <property type="entry name" value="Ribosomal_S4"/>
    <property type="match status" value="1"/>
</dbReference>
<evidence type="ECO:0000256" key="3">
    <source>
        <dbReference type="ARBA" id="ARBA00022884"/>
    </source>
</evidence>
<sequence length="205" mass="24086">MSHYKNPLWKFSRRLNYSLSETGKELTKKNNPYFDKQKKRKGKSSDYGIQLQEKQKVRLTYGISEKQLKKAFQKSSKIKGIHGENFLILLESRLDNIVYRLKIAKTRAQAKQLISHGHVLVDSKKVDICSYVLRPGQQISIKPKSQDLKIIKNSIQNMNNSQKSSKMEYVILDSNKIIGKYIRYPKRNEFLTNINEQLIVEFYNR</sequence>
<dbReference type="Proteomes" id="UP001210120">
    <property type="component" value="Chromosome"/>
</dbReference>
<evidence type="ECO:0000259" key="11">
    <source>
        <dbReference type="SMART" id="SM01390"/>
    </source>
</evidence>
<dbReference type="InterPro" id="IPR002942">
    <property type="entry name" value="S4_RNA-bd"/>
</dbReference>
<organism evidence="12 13">
    <name type="scientific">Candidatus Phytoplasma sacchari</name>
    <dbReference type="NCBI Taxonomy" id="2609813"/>
    <lineage>
        <taxon>Bacteria</taxon>
        <taxon>Bacillati</taxon>
        <taxon>Mycoplasmatota</taxon>
        <taxon>Mollicutes</taxon>
        <taxon>Acholeplasmatales</taxon>
        <taxon>Acholeplasmataceae</taxon>
        <taxon>Candidatus Phytoplasma</taxon>
        <taxon>16SrXI (Rice yellow dwarf group)</taxon>
    </lineage>
</organism>
<dbReference type="SMART" id="SM00363">
    <property type="entry name" value="S4"/>
    <property type="match status" value="1"/>
</dbReference>
<evidence type="ECO:0000256" key="9">
    <source>
        <dbReference type="SAM" id="MobiDB-lite"/>
    </source>
</evidence>
<evidence type="ECO:0000256" key="2">
    <source>
        <dbReference type="ARBA" id="ARBA00022730"/>
    </source>
</evidence>
<comment type="similarity">
    <text evidence="1 7 8">Belongs to the universal ribosomal protein uS4 family.</text>
</comment>
<evidence type="ECO:0000259" key="10">
    <source>
        <dbReference type="SMART" id="SM00363"/>
    </source>
</evidence>
<dbReference type="InterPro" id="IPR001912">
    <property type="entry name" value="Ribosomal_uS4_N"/>
</dbReference>
<dbReference type="NCBIfam" id="TIGR01017">
    <property type="entry name" value="rpsD_bact"/>
    <property type="match status" value="1"/>
</dbReference>
<keyword evidence="3 7" id="KW-0694">RNA-binding</keyword>
<evidence type="ECO:0000256" key="7">
    <source>
        <dbReference type="HAMAP-Rule" id="MF_01306"/>
    </source>
</evidence>
<dbReference type="NCBIfam" id="NF003717">
    <property type="entry name" value="PRK05327.1"/>
    <property type="match status" value="1"/>
</dbReference>
<dbReference type="Gene3D" id="3.10.290.10">
    <property type="entry name" value="RNA-binding S4 domain"/>
    <property type="match status" value="1"/>
</dbReference>
<dbReference type="PROSITE" id="PS50889">
    <property type="entry name" value="S4"/>
    <property type="match status" value="1"/>
</dbReference>
<evidence type="ECO:0000256" key="8">
    <source>
        <dbReference type="RuleBase" id="RU003699"/>
    </source>
</evidence>
<keyword evidence="2 7" id="KW-0699">rRNA-binding</keyword>
<dbReference type="PANTHER" id="PTHR11831">
    <property type="entry name" value="30S 40S RIBOSOMAL PROTEIN"/>
    <property type="match status" value="1"/>
</dbReference>
<keyword evidence="4 7" id="KW-0689">Ribosomal protein</keyword>
<dbReference type="Pfam" id="PF01479">
    <property type="entry name" value="S4"/>
    <property type="match status" value="1"/>
</dbReference>